<keyword evidence="2 5" id="KW-0690">Ribosome biogenesis</keyword>
<keyword evidence="8" id="KW-1185">Reference proteome</keyword>
<dbReference type="PANTHER" id="PTHR38101">
    <property type="entry name" value="UPF0307 PROTEIN YJGA"/>
    <property type="match status" value="1"/>
</dbReference>
<keyword evidence="4 5" id="KW-0694">RNA-binding</keyword>
<dbReference type="SUPFAM" id="SSF158710">
    <property type="entry name" value="PSPTO4464-like"/>
    <property type="match status" value="1"/>
</dbReference>
<evidence type="ECO:0000256" key="5">
    <source>
        <dbReference type="HAMAP-Rule" id="MF_00765"/>
    </source>
</evidence>
<feature type="region of interest" description="Disordered" evidence="6">
    <location>
        <begin position="178"/>
        <end position="197"/>
    </location>
</feature>
<evidence type="ECO:0000256" key="3">
    <source>
        <dbReference type="ARBA" id="ARBA00022730"/>
    </source>
</evidence>
<sequence>MPAKATQRYHTLTSSSMDSREDQARFVSKTRRKQDMLALQALGEALTRLPPSHLAKLKLPENLFDAIETAKRLCSREAIRRQMQYIGRLMRQVDPTPIRAQLEAWRSRSAAETAHHHRLEQWRDRLLADDAALERLAAEHPGLELKALRTLIRNARREAQQGKPPRAARALFRALRSQIQAPEAAPNGADRPMDEFY</sequence>
<reference evidence="7 8" key="1">
    <citation type="submission" date="2024-02" db="EMBL/GenBank/DDBJ databases">
        <title>New thermophilic sulfur-oxidizing bacteria from a hot springs of the Uzon caldera (Kamchatka, Russia).</title>
        <authorList>
            <person name="Dukat A.M."/>
            <person name="Elcheninov A.G."/>
            <person name="Frolov E.N."/>
        </authorList>
    </citation>
    <scope>NUCLEOTIDE SEQUENCE [LARGE SCALE GENOMIC DNA]</scope>
    <source>
        <strain evidence="7 8">AK1</strain>
    </source>
</reference>
<dbReference type="Pfam" id="PF04751">
    <property type="entry name" value="DarP"/>
    <property type="match status" value="1"/>
</dbReference>
<dbReference type="EMBL" id="JBAJEX010000005">
    <property type="protein sequence ID" value="MEO1767202.1"/>
    <property type="molecule type" value="Genomic_DNA"/>
</dbReference>
<evidence type="ECO:0000313" key="7">
    <source>
        <dbReference type="EMBL" id="MEO1767202.1"/>
    </source>
</evidence>
<organism evidence="7 8">
    <name type="scientific">Thiobacter aerophilum</name>
    <dbReference type="NCBI Taxonomy" id="3121275"/>
    <lineage>
        <taxon>Bacteria</taxon>
        <taxon>Pseudomonadati</taxon>
        <taxon>Pseudomonadota</taxon>
        <taxon>Betaproteobacteria</taxon>
        <taxon>Burkholderiales</taxon>
        <taxon>Thiobacteraceae</taxon>
        <taxon>Thiobacter</taxon>
    </lineage>
</organism>
<dbReference type="InterPro" id="IPR006839">
    <property type="entry name" value="DarP"/>
</dbReference>
<evidence type="ECO:0000313" key="8">
    <source>
        <dbReference type="Proteomes" id="UP001482231"/>
    </source>
</evidence>
<comment type="subcellular location">
    <subcellularLocation>
        <location evidence="5">Cytoplasm</location>
    </subcellularLocation>
    <text evidence="5">Associates with late stage pre-50S ribosomal subunits.</text>
</comment>
<dbReference type="PIRSF" id="PIRSF016183">
    <property type="entry name" value="UCP016183"/>
    <property type="match status" value="1"/>
</dbReference>
<feature type="region of interest" description="Disordered" evidence="6">
    <location>
        <begin position="1"/>
        <end position="25"/>
    </location>
</feature>
<keyword evidence="1 5" id="KW-0963">Cytoplasm</keyword>
<comment type="similarity">
    <text evidence="5">Belongs to the DarP family.</text>
</comment>
<dbReference type="CDD" id="cd16331">
    <property type="entry name" value="YjgA-like"/>
    <property type="match status" value="1"/>
</dbReference>
<dbReference type="Proteomes" id="UP001482231">
    <property type="component" value="Unassembled WGS sequence"/>
</dbReference>
<dbReference type="Gene3D" id="1.10.60.30">
    <property type="entry name" value="PSPTO4464-like domains"/>
    <property type="match status" value="2"/>
</dbReference>
<evidence type="ECO:0000256" key="2">
    <source>
        <dbReference type="ARBA" id="ARBA00022517"/>
    </source>
</evidence>
<gene>
    <name evidence="7" type="primary">yjgA</name>
    <name evidence="5" type="synonym">darP</name>
    <name evidence="7" type="ORF">V6E02_08255</name>
</gene>
<name>A0ABV0EHB4_9BURK</name>
<evidence type="ECO:0000256" key="6">
    <source>
        <dbReference type="SAM" id="MobiDB-lite"/>
    </source>
</evidence>
<dbReference type="NCBIfam" id="NF003593">
    <property type="entry name" value="PRK05255.1-1"/>
    <property type="match status" value="1"/>
</dbReference>
<accession>A0ABV0EHB4</accession>
<feature type="compositionally biased region" description="Polar residues" evidence="6">
    <location>
        <begin position="8"/>
        <end position="17"/>
    </location>
</feature>
<dbReference type="HAMAP" id="MF_00765">
    <property type="entry name" value="DarP"/>
    <property type="match status" value="1"/>
</dbReference>
<proteinExistence type="inferred from homology"/>
<dbReference type="PANTHER" id="PTHR38101:SF1">
    <property type="entry name" value="UPF0307 PROTEIN YJGA"/>
    <property type="match status" value="1"/>
</dbReference>
<evidence type="ECO:0000256" key="4">
    <source>
        <dbReference type="ARBA" id="ARBA00022884"/>
    </source>
</evidence>
<comment type="caution">
    <text evidence="7">The sequence shown here is derived from an EMBL/GenBank/DDBJ whole genome shotgun (WGS) entry which is preliminary data.</text>
</comment>
<dbReference type="RefSeq" id="WP_347308311.1">
    <property type="nucleotide sequence ID" value="NZ_JBAJEX010000005.1"/>
</dbReference>
<evidence type="ECO:0000256" key="1">
    <source>
        <dbReference type="ARBA" id="ARBA00022490"/>
    </source>
</evidence>
<protein>
    <recommendedName>
        <fullName evidence="5">Dual-action ribosomal maturation protein DarP</fullName>
    </recommendedName>
    <alternativeName>
        <fullName evidence="5">Large ribosomal subunit assembly factor DarP</fullName>
    </alternativeName>
</protein>
<comment type="function">
    <text evidence="5">Member of a network of 50S ribosomal subunit biogenesis factors which assembles along the 30S-50S interface, preventing incorrect 23S rRNA structures from forming. Promotes peptidyl transferase center (PTC) maturation.</text>
</comment>
<keyword evidence="3 5" id="KW-0699">rRNA-binding</keyword>
<dbReference type="InterPro" id="IPR023153">
    <property type="entry name" value="DarP_sf"/>
</dbReference>